<dbReference type="Gene3D" id="1.10.3380.10">
    <property type="entry name" value="Sec63 N-terminal domain-like domain"/>
    <property type="match status" value="1"/>
</dbReference>
<evidence type="ECO:0000256" key="8">
    <source>
        <dbReference type="ARBA" id="ARBA00022840"/>
    </source>
</evidence>
<evidence type="ECO:0000256" key="11">
    <source>
        <dbReference type="ARBA" id="ARBA00023186"/>
    </source>
</evidence>
<accession>A0A0K0DKY6</accession>
<dbReference type="PANTHER" id="PTHR24075:SF5">
    <property type="entry name" value="U5 SMALL NUCLEAR RIBONUCLEOPROTEIN 200 KDA HELICASE"/>
    <property type="match status" value="1"/>
</dbReference>
<evidence type="ECO:0000256" key="7">
    <source>
        <dbReference type="ARBA" id="ARBA00022824"/>
    </source>
</evidence>
<keyword evidence="10" id="KW-0472">Membrane</keyword>
<evidence type="ECO:0000256" key="3">
    <source>
        <dbReference type="ARBA" id="ARBA00022692"/>
    </source>
</evidence>
<evidence type="ECO:0000256" key="2">
    <source>
        <dbReference type="ARBA" id="ARBA00004240"/>
    </source>
</evidence>
<dbReference type="GO" id="GO:0003724">
    <property type="term" value="F:RNA helicase activity"/>
    <property type="evidence" value="ECO:0007669"/>
    <property type="project" value="TreeGrafter"/>
</dbReference>
<feature type="domain" description="SEC63" evidence="12">
    <location>
        <begin position="58"/>
        <end position="373"/>
    </location>
</feature>
<dbReference type="FunFam" id="1.10.150.20:FF:000013">
    <property type="entry name" value="U5 small nuclear ribonucleoprotein kDa helicase"/>
    <property type="match status" value="1"/>
</dbReference>
<keyword evidence="9" id="KW-1133">Transmembrane helix</keyword>
<protein>
    <submittedName>
        <fullName evidence="14">SEC63 domain-containing protein</fullName>
    </submittedName>
</protein>
<reference evidence="14" key="2">
    <citation type="submission" date="2017-02" db="UniProtKB">
        <authorList>
            <consortium name="WormBaseParasite"/>
        </authorList>
    </citation>
    <scope>IDENTIFICATION</scope>
</reference>
<keyword evidence="8" id="KW-0067">ATP-binding</keyword>
<keyword evidence="5" id="KW-0378">Hydrolase</keyword>
<evidence type="ECO:0000256" key="6">
    <source>
        <dbReference type="ARBA" id="ARBA00022806"/>
    </source>
</evidence>
<evidence type="ECO:0000313" key="14">
    <source>
        <dbReference type="WBParaSite" id="ACAC_0001220601-mRNA-1"/>
    </source>
</evidence>
<keyword evidence="7" id="KW-0256">Endoplasmic reticulum</keyword>
<evidence type="ECO:0000256" key="10">
    <source>
        <dbReference type="ARBA" id="ARBA00023136"/>
    </source>
</evidence>
<dbReference type="STRING" id="6313.A0A0K0DKY6"/>
<dbReference type="InterPro" id="IPR014756">
    <property type="entry name" value="Ig_E-set"/>
</dbReference>
<dbReference type="FunFam" id="1.10.3380.10:FF:000002">
    <property type="entry name" value="Activating signal cointegrator 1 complex subunit 3"/>
    <property type="match status" value="1"/>
</dbReference>
<evidence type="ECO:0000256" key="4">
    <source>
        <dbReference type="ARBA" id="ARBA00022741"/>
    </source>
</evidence>
<evidence type="ECO:0000256" key="9">
    <source>
        <dbReference type="ARBA" id="ARBA00022989"/>
    </source>
</evidence>
<dbReference type="Pfam" id="PF02889">
    <property type="entry name" value="Sec63"/>
    <property type="match status" value="1"/>
</dbReference>
<dbReference type="InterPro" id="IPR036388">
    <property type="entry name" value="WH-like_DNA-bd_sf"/>
</dbReference>
<dbReference type="SMART" id="SM00973">
    <property type="entry name" value="Sec63"/>
    <property type="match status" value="1"/>
</dbReference>
<keyword evidence="6" id="KW-0347">Helicase</keyword>
<evidence type="ECO:0000313" key="13">
    <source>
        <dbReference type="Proteomes" id="UP000035642"/>
    </source>
</evidence>
<proteinExistence type="predicted"/>
<evidence type="ECO:0000256" key="5">
    <source>
        <dbReference type="ARBA" id="ARBA00022801"/>
    </source>
</evidence>
<evidence type="ECO:0000256" key="1">
    <source>
        <dbReference type="ARBA" id="ARBA00004141"/>
    </source>
</evidence>
<dbReference type="GO" id="GO:0005524">
    <property type="term" value="F:ATP binding"/>
    <property type="evidence" value="ECO:0007669"/>
    <property type="project" value="UniProtKB-KW"/>
</dbReference>
<dbReference type="FunFam" id="1.10.10.10:FF:000012">
    <property type="entry name" value="U5 small nuclear ribonucleoprotein helicase"/>
    <property type="match status" value="1"/>
</dbReference>
<keyword evidence="11" id="KW-0143">Chaperone</keyword>
<dbReference type="WBParaSite" id="ACAC_0001220601-mRNA-1">
    <property type="protein sequence ID" value="ACAC_0001220601-mRNA-1"/>
    <property type="gene ID" value="ACAC_0001220601"/>
</dbReference>
<evidence type="ECO:0000259" key="12">
    <source>
        <dbReference type="SMART" id="SM00973"/>
    </source>
</evidence>
<dbReference type="InterPro" id="IPR057842">
    <property type="entry name" value="WH_MER3"/>
</dbReference>
<dbReference type="FunFam" id="2.60.40.150:FF:000133">
    <property type="entry name" value="Pre-mRNA splicing helicase, putative"/>
    <property type="match status" value="1"/>
</dbReference>
<dbReference type="InterPro" id="IPR004179">
    <property type="entry name" value="Sec63-dom"/>
</dbReference>
<dbReference type="InterPro" id="IPR035892">
    <property type="entry name" value="C2_domain_sf"/>
</dbReference>
<organism evidence="13 14">
    <name type="scientific">Angiostrongylus cantonensis</name>
    <name type="common">Rat lungworm</name>
    <dbReference type="NCBI Taxonomy" id="6313"/>
    <lineage>
        <taxon>Eukaryota</taxon>
        <taxon>Metazoa</taxon>
        <taxon>Ecdysozoa</taxon>
        <taxon>Nematoda</taxon>
        <taxon>Chromadorea</taxon>
        <taxon>Rhabditida</taxon>
        <taxon>Rhabditina</taxon>
        <taxon>Rhabditomorpha</taxon>
        <taxon>Strongyloidea</taxon>
        <taxon>Metastrongylidae</taxon>
        <taxon>Angiostrongylus</taxon>
    </lineage>
</organism>
<keyword evidence="4" id="KW-0547">Nucleotide-binding</keyword>
<dbReference type="Gene3D" id="1.10.150.20">
    <property type="entry name" value="5' to 3' exonuclease, C-terminal subdomain"/>
    <property type="match status" value="1"/>
</dbReference>
<sequence>LTWTFLYRRMTQNPNYYNLQEISHRHLSDALSELVEMTLKDLENSKCIAIKDDMDTMPLNLGMIAAYYYISYTTIELFSMSLQAKTKLRALIEIIANASEFSSIPMRHREEMVLKQLAARLPGQLKNQKFSDPHVKVNLLIHAHLSRIQLSAELSKDTDVIVLKAIRLVQACVDVLSSNGWLSPAIHAMELSQMLTQAMYSNESYLKQLPHCNSALLERAKQKKVESVFELLELDDDERRDILRMEDVHLADVAKFCNNYPSIEVEHELESDTVTVGDTLLVNVTMERENHVNGLAPPVVAPLFPQKRKEEGWWLVVGDPSSNALYSIKRLTINEKAKMQLDFLAQSAGRFEYKLYFICDSYLGADQEFDFSVKVEDHSRGRKRRRDDD</sequence>
<dbReference type="GO" id="GO:0005681">
    <property type="term" value="C:spliceosomal complex"/>
    <property type="evidence" value="ECO:0007669"/>
    <property type="project" value="TreeGrafter"/>
</dbReference>
<dbReference type="GO" id="GO:0016787">
    <property type="term" value="F:hydrolase activity"/>
    <property type="evidence" value="ECO:0007669"/>
    <property type="project" value="UniProtKB-KW"/>
</dbReference>
<dbReference type="AlphaFoldDB" id="A0A0K0DKY6"/>
<dbReference type="Proteomes" id="UP000035642">
    <property type="component" value="Unassembled WGS sequence"/>
</dbReference>
<dbReference type="SUPFAM" id="SSF81296">
    <property type="entry name" value="E set domains"/>
    <property type="match status" value="1"/>
</dbReference>
<dbReference type="SUPFAM" id="SSF158702">
    <property type="entry name" value="Sec63 N-terminal domain-like"/>
    <property type="match status" value="1"/>
</dbReference>
<dbReference type="Gene3D" id="2.60.40.150">
    <property type="entry name" value="C2 domain"/>
    <property type="match status" value="1"/>
</dbReference>
<dbReference type="Pfam" id="PF23445">
    <property type="entry name" value="WHD_SNRNP200"/>
    <property type="match status" value="1"/>
</dbReference>
<comment type="subcellular location">
    <subcellularLocation>
        <location evidence="2">Endoplasmic reticulum</location>
    </subcellularLocation>
    <subcellularLocation>
        <location evidence="1">Membrane</location>
        <topology evidence="1">Multi-pass membrane protein</topology>
    </subcellularLocation>
</comment>
<dbReference type="GO" id="GO:0016020">
    <property type="term" value="C:membrane"/>
    <property type="evidence" value="ECO:0007669"/>
    <property type="project" value="UniProtKB-SubCell"/>
</dbReference>
<keyword evidence="3" id="KW-0812">Transmembrane</keyword>
<reference evidence="13" key="1">
    <citation type="submission" date="2012-09" db="EMBL/GenBank/DDBJ databases">
        <authorList>
            <person name="Martin A.A."/>
        </authorList>
    </citation>
    <scope>NUCLEOTIDE SEQUENCE</scope>
</reference>
<dbReference type="Gene3D" id="1.10.10.10">
    <property type="entry name" value="Winged helix-like DNA-binding domain superfamily/Winged helix DNA-binding domain"/>
    <property type="match status" value="1"/>
</dbReference>
<name>A0A0K0DKY6_ANGCA</name>
<dbReference type="PANTHER" id="PTHR24075">
    <property type="entry name" value="SEC63 DOMAIN-CONTAINING"/>
    <property type="match status" value="1"/>
</dbReference>
<dbReference type="GO" id="GO:0003723">
    <property type="term" value="F:RNA binding"/>
    <property type="evidence" value="ECO:0007669"/>
    <property type="project" value="TreeGrafter"/>
</dbReference>
<dbReference type="GO" id="GO:0000388">
    <property type="term" value="P:spliceosome conformational change to release U4 (or U4atac) and U1 (or U11)"/>
    <property type="evidence" value="ECO:0007669"/>
    <property type="project" value="TreeGrafter"/>
</dbReference>
<keyword evidence="13" id="KW-1185">Reference proteome</keyword>
<dbReference type="GO" id="GO:0005783">
    <property type="term" value="C:endoplasmic reticulum"/>
    <property type="evidence" value="ECO:0007669"/>
    <property type="project" value="UniProtKB-SubCell"/>
</dbReference>